<dbReference type="Gene3D" id="1.50.10.20">
    <property type="match status" value="1"/>
</dbReference>
<accession>A0A1T5EN35</accession>
<dbReference type="InterPro" id="IPR008928">
    <property type="entry name" value="6-hairpin_glycosidase_sf"/>
</dbReference>
<dbReference type="Proteomes" id="UP000190541">
    <property type="component" value="Unassembled WGS sequence"/>
</dbReference>
<dbReference type="SUPFAM" id="SSF48208">
    <property type="entry name" value="Six-hairpin glycosidases"/>
    <property type="match status" value="1"/>
</dbReference>
<dbReference type="EMBL" id="FUYS01000010">
    <property type="protein sequence ID" value="SKB85401.1"/>
    <property type="molecule type" value="Genomic_DNA"/>
</dbReference>
<reference evidence="3 4" key="1">
    <citation type="submission" date="2017-02" db="EMBL/GenBank/DDBJ databases">
        <authorList>
            <person name="Peterson S.W."/>
        </authorList>
    </citation>
    <scope>NUCLEOTIDE SEQUENCE [LARGE SCALE GENOMIC DNA]</scope>
    <source>
        <strain evidence="3 4">DSM 22899</strain>
    </source>
</reference>
<dbReference type="AlphaFoldDB" id="A0A1T5EN35"/>
<evidence type="ECO:0000256" key="1">
    <source>
        <dbReference type="SAM" id="MobiDB-lite"/>
    </source>
</evidence>
<protein>
    <submittedName>
        <fullName evidence="3">Glycosyl hydrolase family 76</fullName>
    </submittedName>
</protein>
<feature type="region of interest" description="Disordered" evidence="1">
    <location>
        <begin position="20"/>
        <end position="40"/>
    </location>
</feature>
<dbReference type="Pfam" id="PF03663">
    <property type="entry name" value="Glyco_hydro_76"/>
    <property type="match status" value="2"/>
</dbReference>
<feature type="signal peptide" evidence="2">
    <location>
        <begin position="1"/>
        <end position="19"/>
    </location>
</feature>
<sequence>MKSLILLYLSLTLASVTCSDGPSSWENQGPAGDDGNMTDTANADISGRNLMRAIEIADEAVARYFSGDDMAMARFYNPYTDVRSEEKGSVWMYTAAIEAVNAILHALETQQAQGQHARYDAHFGRYCNLLHRLYDNLAYYQGTFELTSFTQTREWSVYGVHRSSSKGTANVAGIENVYDDQQWLVRELLHSYQLTGEPRYLEQAEYLTSYVLDGWDCTRDESGEEHGGIPWGPGYTTKHACSNGPFISSLVWLHERYADNNEEITHRYIGTNGNRETKAMKKSDYYLQFAEAVYAWQKKHLLRNDGVYDDFLGGCRNCEITYEINNGVRYRANTPLTDRVGPPYSYNTGAILSGAVDLYRVTQKATYLDDLKSLSDNSFWHFAKMSETLPGYYVYDVSGFNNWFNGVLMRAYVAAYPFYDQVGPYINTYQQNLDYGYDNFLHNGLLPPDLLQGWNEDNHNVEGMFEFAFAAEYALLAGYESTKEN</sequence>
<dbReference type="GO" id="GO:0016787">
    <property type="term" value="F:hydrolase activity"/>
    <property type="evidence" value="ECO:0007669"/>
    <property type="project" value="UniProtKB-KW"/>
</dbReference>
<keyword evidence="4" id="KW-1185">Reference proteome</keyword>
<dbReference type="PANTHER" id="PTHR47791">
    <property type="entry name" value="MEIOTICALLY UP-REGULATED GENE 191 PROTEIN"/>
    <property type="match status" value="1"/>
</dbReference>
<dbReference type="InterPro" id="IPR053169">
    <property type="entry name" value="MUG_Protein"/>
</dbReference>
<evidence type="ECO:0000256" key="2">
    <source>
        <dbReference type="SAM" id="SignalP"/>
    </source>
</evidence>
<dbReference type="GO" id="GO:0005975">
    <property type="term" value="P:carbohydrate metabolic process"/>
    <property type="evidence" value="ECO:0007669"/>
    <property type="project" value="InterPro"/>
</dbReference>
<name>A0A1T5EN35_9SPHI</name>
<dbReference type="STRING" id="623280.SAMN05660226_03456"/>
<dbReference type="RefSeq" id="WP_079718095.1">
    <property type="nucleotide sequence ID" value="NZ_FUYS01000010.1"/>
</dbReference>
<dbReference type="InterPro" id="IPR005198">
    <property type="entry name" value="Glyco_hydro_76"/>
</dbReference>
<evidence type="ECO:0000313" key="4">
    <source>
        <dbReference type="Proteomes" id="UP000190541"/>
    </source>
</evidence>
<keyword evidence="3" id="KW-0378">Hydrolase</keyword>
<dbReference type="PANTHER" id="PTHR47791:SF4">
    <property type="entry name" value="(PUTATIVE SECRETED PROTEIN)-RELATED"/>
    <property type="match status" value="1"/>
</dbReference>
<evidence type="ECO:0000313" key="3">
    <source>
        <dbReference type="EMBL" id="SKB85401.1"/>
    </source>
</evidence>
<gene>
    <name evidence="3" type="ORF">SAMN05660226_03456</name>
</gene>
<feature type="chain" id="PRO_5012820848" evidence="2">
    <location>
        <begin position="20"/>
        <end position="485"/>
    </location>
</feature>
<dbReference type="OrthoDB" id="2505409at2"/>
<organism evidence="3 4">
    <name type="scientific">Parapedobacter luteus</name>
    <dbReference type="NCBI Taxonomy" id="623280"/>
    <lineage>
        <taxon>Bacteria</taxon>
        <taxon>Pseudomonadati</taxon>
        <taxon>Bacteroidota</taxon>
        <taxon>Sphingobacteriia</taxon>
        <taxon>Sphingobacteriales</taxon>
        <taxon>Sphingobacteriaceae</taxon>
        <taxon>Parapedobacter</taxon>
    </lineage>
</organism>
<proteinExistence type="predicted"/>
<keyword evidence="2" id="KW-0732">Signal</keyword>